<accession>A0A7M1MGW9</accession>
<name>A0A7M1MGW9_CAMLA</name>
<dbReference type="PANTHER" id="PTHR41786">
    <property type="entry name" value="MOTILITY ACCESSORY FACTOR MAF"/>
    <property type="match status" value="1"/>
</dbReference>
<sequence length="580" mass="67831">MNKELFLKNTQALFEVDQILAYELRKLTDTQRFQLIENKIFDTCNQIFLDENHSFDFEKFELYPVLFFYGFGDGKFFLELLKNQHLKHIIIFEDELEILYLAFHMLDFSTFLRKEKLILFFTPNINTAQIKVLFNYPNIKHTLKIFNFHFYNEFYTNFYSSNAQNIMQTLLNIIKTLMLTRGNDPKDALIGIKHNVINLEKIITHTPFKSLIKDRKAKAKNAIIVSTGPSLIKQLPLLKKHQENAVIFSADSSYVILAKEGIKPDYVFSLERINLTSEFFNNDFGDFDKDILFIIASLTHPKTIEYLEKNNRNYMLVLRPLFFESKLGLNEYGFLGNAMSVANMAYELAGALRFENIILIGQDLAYSDDGKSHPKEHLYGDQGDKEVVYKEITAYGGNGKVKTQLTWYLFLKSFEKDIALANNILNIKTYNATEGGARIEGTIEKPFKELCEEMLKEKIDKNIALTKPKNPQKKIKQCKEKLIKQTKQCEIFINECKKAIKEKNLEKLEKLRLKLPKSDFFSDIVQARCFQNECEVLKHKVTKVKNIEFFLAQQIDFFEEIVLYLEEYNKVIQENLRPIV</sequence>
<dbReference type="GO" id="GO:0016740">
    <property type="term" value="F:transferase activity"/>
    <property type="evidence" value="ECO:0007669"/>
    <property type="project" value="UniProtKB-KW"/>
</dbReference>
<proteinExistence type="predicted"/>
<dbReference type="PANTHER" id="PTHR41786:SF1">
    <property type="entry name" value="6-HYDROXYMETHYLPTERIN DIPHOSPHOKINASE MPTE-LIKE DOMAIN-CONTAINING PROTEIN"/>
    <property type="match status" value="1"/>
</dbReference>
<dbReference type="AlphaFoldDB" id="A0A7M1MGW9"/>
<keyword evidence="2" id="KW-0808">Transferase</keyword>
<dbReference type="Pfam" id="PF01973">
    <property type="entry name" value="MptE-like"/>
    <property type="match status" value="1"/>
</dbReference>
<dbReference type="Proteomes" id="UP000594890">
    <property type="component" value="Chromosome"/>
</dbReference>
<gene>
    <name evidence="2" type="ORF">HW242_05050</name>
</gene>
<evidence type="ECO:0000313" key="3">
    <source>
        <dbReference type="Proteomes" id="UP000594890"/>
    </source>
</evidence>
<reference evidence="2 3" key="1">
    <citation type="submission" date="2020-10" db="EMBL/GenBank/DDBJ databases">
        <title>Campylobacter and Helicobacter PacBio genomes.</title>
        <authorList>
            <person name="Lane C."/>
        </authorList>
    </citation>
    <scope>NUCLEOTIDE SEQUENCE [LARGE SCALE GENOMIC DNA]</scope>
    <source>
        <strain evidence="2 3">2014D-0218</strain>
    </source>
</reference>
<evidence type="ECO:0000259" key="1">
    <source>
        <dbReference type="Pfam" id="PF01973"/>
    </source>
</evidence>
<dbReference type="InterPro" id="IPR002826">
    <property type="entry name" value="MptE-like"/>
</dbReference>
<protein>
    <submittedName>
        <fullName evidence="2">Motility associated factor glycosyltransferase family protein</fullName>
    </submittedName>
</protein>
<organism evidence="2 3">
    <name type="scientific">Campylobacter lari</name>
    <dbReference type="NCBI Taxonomy" id="201"/>
    <lineage>
        <taxon>Bacteria</taxon>
        <taxon>Pseudomonadati</taxon>
        <taxon>Campylobacterota</taxon>
        <taxon>Epsilonproteobacteria</taxon>
        <taxon>Campylobacterales</taxon>
        <taxon>Campylobacteraceae</taxon>
        <taxon>Campylobacter</taxon>
    </lineage>
</organism>
<dbReference type="EMBL" id="CP063088">
    <property type="protein sequence ID" value="QOQ99095.1"/>
    <property type="molecule type" value="Genomic_DNA"/>
</dbReference>
<evidence type="ECO:0000313" key="2">
    <source>
        <dbReference type="EMBL" id="QOQ99095.1"/>
    </source>
</evidence>
<feature type="domain" description="6-hydroxymethylpterin diphosphokinase MptE-like" evidence="1">
    <location>
        <begin position="194"/>
        <end position="369"/>
    </location>
</feature>